<dbReference type="SUPFAM" id="SSF53335">
    <property type="entry name" value="S-adenosyl-L-methionine-dependent methyltransferases"/>
    <property type="match status" value="1"/>
</dbReference>
<evidence type="ECO:0008006" key="2">
    <source>
        <dbReference type="Google" id="ProtNLM"/>
    </source>
</evidence>
<gene>
    <name evidence="1" type="ORF">GALL_316020</name>
</gene>
<evidence type="ECO:0000313" key="1">
    <source>
        <dbReference type="EMBL" id="OIQ86542.1"/>
    </source>
</evidence>
<sequence length="285" mass="31575">MKRYPFGEYILDIPDDHKIGDVHAVDHLYDRAFSMFYRKIAQRRPNGVVVDIGANIGDTAAVILGACSENPVICLEGSREFLPYLRSNLRQLGPRVTIVDRYLRPSIAEPIPLRAVHDSGTGYLSEGGGHDATLDPSAFIEIDDLLHLASGLGPDVALVKTDTDGFDGYIVAELLERVDCPLFFECDPQLGLQNVASPWPGVFRDLAARGYSVIVFDNHGLPMLAAESGVDQLLTDLCGYLALQRAIHPVRLHYLDVWAFPPAWAPTYVSLRDTLRGDLLKPYRF</sequence>
<protein>
    <recommendedName>
        <fullName evidence="2">Methyltransferase FkbM domain-containing protein</fullName>
    </recommendedName>
</protein>
<organism evidence="1">
    <name type="scientific">mine drainage metagenome</name>
    <dbReference type="NCBI Taxonomy" id="410659"/>
    <lineage>
        <taxon>unclassified sequences</taxon>
        <taxon>metagenomes</taxon>
        <taxon>ecological metagenomes</taxon>
    </lineage>
</organism>
<name>A0A1J5QSD4_9ZZZZ</name>
<comment type="caution">
    <text evidence="1">The sequence shown here is derived from an EMBL/GenBank/DDBJ whole genome shotgun (WGS) entry which is preliminary data.</text>
</comment>
<dbReference type="InterPro" id="IPR029063">
    <property type="entry name" value="SAM-dependent_MTases_sf"/>
</dbReference>
<dbReference type="AlphaFoldDB" id="A0A1J5QSD4"/>
<dbReference type="Gene3D" id="3.40.50.150">
    <property type="entry name" value="Vaccinia Virus protein VP39"/>
    <property type="match status" value="1"/>
</dbReference>
<proteinExistence type="predicted"/>
<accession>A0A1J5QSD4</accession>
<reference evidence="1" key="1">
    <citation type="submission" date="2016-10" db="EMBL/GenBank/DDBJ databases">
        <title>Sequence of Gallionella enrichment culture.</title>
        <authorList>
            <person name="Poehlein A."/>
            <person name="Muehling M."/>
            <person name="Daniel R."/>
        </authorList>
    </citation>
    <scope>NUCLEOTIDE SEQUENCE</scope>
</reference>
<dbReference type="EMBL" id="MLJW01000473">
    <property type="protein sequence ID" value="OIQ86542.1"/>
    <property type="molecule type" value="Genomic_DNA"/>
</dbReference>